<dbReference type="Proteomes" id="UP000439123">
    <property type="component" value="Unassembled WGS sequence"/>
</dbReference>
<dbReference type="EMBL" id="CABWLC010000004">
    <property type="protein sequence ID" value="VXA82181.1"/>
    <property type="molecule type" value="Genomic_DNA"/>
</dbReference>
<protein>
    <submittedName>
        <fullName evidence="1">Uncharacterized protein</fullName>
    </submittedName>
</protein>
<accession>A0A653KRZ8</accession>
<gene>
    <name evidence="1" type="ORF">AERO8C_120551</name>
</gene>
<organism evidence="1 2">
    <name type="scientific">Aeromonas veronii</name>
    <dbReference type="NCBI Taxonomy" id="654"/>
    <lineage>
        <taxon>Bacteria</taxon>
        <taxon>Pseudomonadati</taxon>
        <taxon>Pseudomonadota</taxon>
        <taxon>Gammaproteobacteria</taxon>
        <taxon>Aeromonadales</taxon>
        <taxon>Aeromonadaceae</taxon>
        <taxon>Aeromonas</taxon>
    </lineage>
</organism>
<dbReference type="AlphaFoldDB" id="A0A653KRZ8"/>
<evidence type="ECO:0000313" key="2">
    <source>
        <dbReference type="Proteomes" id="UP000439123"/>
    </source>
</evidence>
<name>A0A653KRZ8_AERVE</name>
<sequence length="58" mass="6585">MNKLHPILRAIGPTDHKEERDAAAIGTGRRRDYLATLRVVLQPVSRDNPGQQEPLREQ</sequence>
<proteinExistence type="predicted"/>
<reference evidence="1 2" key="1">
    <citation type="submission" date="2019-10" db="EMBL/GenBank/DDBJ databases">
        <authorList>
            <person name="Karimi E."/>
        </authorList>
    </citation>
    <scope>NUCLEOTIDE SEQUENCE [LARGE SCALE GENOMIC DNA]</scope>
    <source>
        <strain evidence="1">Aeromonas sp. 8C</strain>
    </source>
</reference>
<evidence type="ECO:0000313" key="1">
    <source>
        <dbReference type="EMBL" id="VXA82181.1"/>
    </source>
</evidence>